<evidence type="ECO:0000259" key="8">
    <source>
        <dbReference type="PROSITE" id="PS50119"/>
    </source>
</evidence>
<dbReference type="InterPro" id="IPR027370">
    <property type="entry name" value="Znf-RING_euk"/>
</dbReference>
<dbReference type="PANTHER" id="PTHR24103">
    <property type="entry name" value="E3 UBIQUITIN-PROTEIN LIGASE TRIM"/>
    <property type="match status" value="1"/>
</dbReference>
<accession>A0A8C6TT70</accession>
<evidence type="ECO:0000259" key="7">
    <source>
        <dbReference type="PROSITE" id="PS50089"/>
    </source>
</evidence>
<keyword evidence="2 4" id="KW-0863">Zinc-finger</keyword>
<organism evidence="9 10">
    <name type="scientific">Neogobius melanostomus</name>
    <name type="common">round goby</name>
    <dbReference type="NCBI Taxonomy" id="47308"/>
    <lineage>
        <taxon>Eukaryota</taxon>
        <taxon>Metazoa</taxon>
        <taxon>Chordata</taxon>
        <taxon>Craniata</taxon>
        <taxon>Vertebrata</taxon>
        <taxon>Euteleostomi</taxon>
        <taxon>Actinopterygii</taxon>
        <taxon>Neopterygii</taxon>
        <taxon>Teleostei</taxon>
        <taxon>Neoteleostei</taxon>
        <taxon>Acanthomorphata</taxon>
        <taxon>Gobiaria</taxon>
        <taxon>Gobiiformes</taxon>
        <taxon>Gobioidei</taxon>
        <taxon>Gobiidae</taxon>
        <taxon>Benthophilinae</taxon>
        <taxon>Neogobiini</taxon>
        <taxon>Neogobius</taxon>
    </lineage>
</organism>
<keyword evidence="3" id="KW-0862">Zinc</keyword>
<protein>
    <submittedName>
        <fullName evidence="9">Uncharacterized protein</fullName>
    </submittedName>
</protein>
<evidence type="ECO:0000256" key="1">
    <source>
        <dbReference type="ARBA" id="ARBA00022723"/>
    </source>
</evidence>
<keyword evidence="5" id="KW-0175">Coiled coil</keyword>
<reference evidence="9" key="2">
    <citation type="submission" date="2025-09" db="UniProtKB">
        <authorList>
            <consortium name="Ensembl"/>
        </authorList>
    </citation>
    <scope>IDENTIFICATION</scope>
</reference>
<dbReference type="Proteomes" id="UP000694523">
    <property type="component" value="Unplaced"/>
</dbReference>
<evidence type="ECO:0000256" key="3">
    <source>
        <dbReference type="ARBA" id="ARBA00022833"/>
    </source>
</evidence>
<evidence type="ECO:0000256" key="4">
    <source>
        <dbReference type="PROSITE-ProRule" id="PRU00024"/>
    </source>
</evidence>
<dbReference type="InterPro" id="IPR017907">
    <property type="entry name" value="Znf_RING_CS"/>
</dbReference>
<dbReference type="InterPro" id="IPR006574">
    <property type="entry name" value="PRY"/>
</dbReference>
<feature type="domain" description="RING-type" evidence="7">
    <location>
        <begin position="19"/>
        <end position="59"/>
    </location>
</feature>
<dbReference type="InterPro" id="IPR013083">
    <property type="entry name" value="Znf_RING/FYVE/PHD"/>
</dbReference>
<keyword evidence="1" id="KW-0479">Metal-binding</keyword>
<reference evidence="9" key="1">
    <citation type="submission" date="2025-08" db="UniProtKB">
        <authorList>
            <consortium name="Ensembl"/>
        </authorList>
    </citation>
    <scope>IDENTIFICATION</scope>
</reference>
<dbReference type="SUPFAM" id="SSF49899">
    <property type="entry name" value="Concanavalin A-like lectins/glucanases"/>
    <property type="match status" value="1"/>
</dbReference>
<evidence type="ECO:0000256" key="5">
    <source>
        <dbReference type="SAM" id="Coils"/>
    </source>
</evidence>
<evidence type="ECO:0000313" key="9">
    <source>
        <dbReference type="Ensembl" id="ENSNMLP00000025409.1"/>
    </source>
</evidence>
<dbReference type="InterPro" id="IPR050143">
    <property type="entry name" value="TRIM/RBCC"/>
</dbReference>
<name>A0A8C6TT70_9GOBI</name>
<feature type="region of interest" description="Disordered" evidence="6">
    <location>
        <begin position="87"/>
        <end position="107"/>
    </location>
</feature>
<feature type="coiled-coil region" evidence="5">
    <location>
        <begin position="157"/>
        <end position="249"/>
    </location>
</feature>
<dbReference type="Pfam" id="PF13765">
    <property type="entry name" value="PRY"/>
    <property type="match status" value="1"/>
</dbReference>
<evidence type="ECO:0000256" key="6">
    <source>
        <dbReference type="SAM" id="MobiDB-lite"/>
    </source>
</evidence>
<evidence type="ECO:0000256" key="2">
    <source>
        <dbReference type="ARBA" id="ARBA00022771"/>
    </source>
</evidence>
<dbReference type="InterPro" id="IPR013320">
    <property type="entry name" value="ConA-like_dom_sf"/>
</dbReference>
<dbReference type="PROSITE" id="PS50119">
    <property type="entry name" value="ZF_BBOX"/>
    <property type="match status" value="1"/>
</dbReference>
<proteinExistence type="predicted"/>
<dbReference type="SUPFAM" id="SSF57850">
    <property type="entry name" value="RING/U-box"/>
    <property type="match status" value="1"/>
</dbReference>
<evidence type="ECO:0000313" key="10">
    <source>
        <dbReference type="Proteomes" id="UP000694523"/>
    </source>
</evidence>
<dbReference type="Ensembl" id="ENSNMLT00000028416.1">
    <property type="protein sequence ID" value="ENSNMLP00000025409.1"/>
    <property type="gene ID" value="ENSNMLG00000016253.1"/>
</dbReference>
<dbReference type="PROSITE" id="PS00518">
    <property type="entry name" value="ZF_RING_1"/>
    <property type="match status" value="1"/>
</dbReference>
<dbReference type="SUPFAM" id="SSF57845">
    <property type="entry name" value="B-box zinc-binding domain"/>
    <property type="match status" value="1"/>
</dbReference>
<dbReference type="InterPro" id="IPR000315">
    <property type="entry name" value="Znf_B-box"/>
</dbReference>
<dbReference type="Pfam" id="PF13445">
    <property type="entry name" value="zf-RING_UBOX"/>
    <property type="match status" value="1"/>
</dbReference>
<dbReference type="AlphaFoldDB" id="A0A8C6TT70"/>
<dbReference type="SMART" id="SM00184">
    <property type="entry name" value="RING"/>
    <property type="match status" value="1"/>
</dbReference>
<dbReference type="Gene3D" id="2.60.120.920">
    <property type="match status" value="1"/>
</dbReference>
<dbReference type="PROSITE" id="PS50089">
    <property type="entry name" value="ZF_RING_2"/>
    <property type="match status" value="1"/>
</dbReference>
<dbReference type="InterPro" id="IPR043136">
    <property type="entry name" value="B30.2/SPRY_sf"/>
</dbReference>
<dbReference type="Gene3D" id="3.30.160.60">
    <property type="entry name" value="Classic Zinc Finger"/>
    <property type="match status" value="1"/>
</dbReference>
<dbReference type="Gene3D" id="3.30.40.10">
    <property type="entry name" value="Zinc/RING finger domain, C3HC4 (zinc finger)"/>
    <property type="match status" value="1"/>
</dbReference>
<dbReference type="InterPro" id="IPR001841">
    <property type="entry name" value="Znf_RING"/>
</dbReference>
<sequence>SQSGGVPMAESLLDSFLTCPVCLQTFTEPLTLGCNHTFCSSCVLQYWHQQDTRNCPVCRRRSSKEHLPVNFALRELSEQFRQSMLLSAQQQTEETKEETGEVPQSVCPSHPQVPPLFCLDDMQALCPLCEFCLHPQHKVVRAEWGEEILKDQIISQLQTLAEQRQSCEQLLENYEEMQCYAEEQAFYCERQIRAVFSRLQRFLQEEEQRAVSALRDEQNKQAQAMGPQLQSLRKRLTSLDHHIQELEKQLHSEDLIHSYSPMPLPRAPPRLSIKLTLNLAKVLGNLGFKAWSRMRREVQYRPVILDPNTASPWLRLSEDLSGVRYHDINRSFLIIHRDSRILTQSWVQKASAAGVISGTWRWTTIKTGLLVSVKSQSIGKRSLNMFQKLDTGVCHTTMGNTVMFSLKS</sequence>
<keyword evidence="10" id="KW-1185">Reference proteome</keyword>
<feature type="domain" description="B box-type" evidence="8">
    <location>
        <begin position="102"/>
        <end position="142"/>
    </location>
</feature>
<dbReference type="GO" id="GO:0008270">
    <property type="term" value="F:zinc ion binding"/>
    <property type="evidence" value="ECO:0007669"/>
    <property type="project" value="UniProtKB-KW"/>
</dbReference>